<keyword evidence="8" id="KW-1185">Reference proteome</keyword>
<dbReference type="InterPro" id="IPR051018">
    <property type="entry name" value="Bacteriophage_GH24"/>
</dbReference>
<dbReference type="InterPro" id="IPR002196">
    <property type="entry name" value="Glyco_hydro_24"/>
</dbReference>
<evidence type="ECO:0000256" key="2">
    <source>
        <dbReference type="ARBA" id="ARBA00022529"/>
    </source>
</evidence>
<dbReference type="PANTHER" id="PTHR38107:SF3">
    <property type="entry name" value="LYSOZYME RRRD-RELATED"/>
    <property type="match status" value="1"/>
</dbReference>
<evidence type="ECO:0000256" key="4">
    <source>
        <dbReference type="ARBA" id="ARBA00022801"/>
    </source>
</evidence>
<keyword evidence="2 6" id="KW-0929">Antimicrobial</keyword>
<evidence type="ECO:0000313" key="7">
    <source>
        <dbReference type="EMBL" id="MFC5292395.1"/>
    </source>
</evidence>
<dbReference type="InterPro" id="IPR023347">
    <property type="entry name" value="Lysozyme_dom_sf"/>
</dbReference>
<dbReference type="Gene3D" id="1.10.530.40">
    <property type="match status" value="1"/>
</dbReference>
<dbReference type="EMBL" id="JBHSLI010000001">
    <property type="protein sequence ID" value="MFC5292395.1"/>
    <property type="molecule type" value="Genomic_DNA"/>
</dbReference>
<keyword evidence="5 6" id="KW-0326">Glycosidase</keyword>
<evidence type="ECO:0000313" key="8">
    <source>
        <dbReference type="Proteomes" id="UP001595976"/>
    </source>
</evidence>
<comment type="similarity">
    <text evidence="6">Belongs to the glycosyl hydrolase 24 family.</text>
</comment>
<dbReference type="HAMAP" id="MF_04110">
    <property type="entry name" value="ENDOLYSIN_T4"/>
    <property type="match status" value="1"/>
</dbReference>
<keyword evidence="4 6" id="KW-0378">Hydrolase</keyword>
<dbReference type="Pfam" id="PF00959">
    <property type="entry name" value="Phage_lysozyme"/>
    <property type="match status" value="1"/>
</dbReference>
<dbReference type="RefSeq" id="WP_260347587.1">
    <property type="nucleotide sequence ID" value="NZ_JAOAOS010000001.1"/>
</dbReference>
<dbReference type="InterPro" id="IPR034690">
    <property type="entry name" value="Endolysin_T4_type"/>
</dbReference>
<dbReference type="Proteomes" id="UP001595976">
    <property type="component" value="Unassembled WGS sequence"/>
</dbReference>
<proteinExistence type="inferred from homology"/>
<evidence type="ECO:0000256" key="6">
    <source>
        <dbReference type="RuleBase" id="RU003788"/>
    </source>
</evidence>
<evidence type="ECO:0000256" key="5">
    <source>
        <dbReference type="ARBA" id="ARBA00023295"/>
    </source>
</evidence>
<keyword evidence="3 6" id="KW-0081">Bacteriolytic enzyme</keyword>
<protein>
    <recommendedName>
        <fullName evidence="6">Lysozyme</fullName>
        <ecNumber evidence="6">3.2.1.17</ecNumber>
    </recommendedName>
</protein>
<dbReference type="CDD" id="cd16900">
    <property type="entry name" value="endolysin_R21-like"/>
    <property type="match status" value="1"/>
</dbReference>
<evidence type="ECO:0000256" key="1">
    <source>
        <dbReference type="ARBA" id="ARBA00000632"/>
    </source>
</evidence>
<dbReference type="InterPro" id="IPR023346">
    <property type="entry name" value="Lysozyme-like_dom_sf"/>
</dbReference>
<dbReference type="PANTHER" id="PTHR38107">
    <property type="match status" value="1"/>
</dbReference>
<dbReference type="EC" id="3.2.1.17" evidence="6"/>
<comment type="caution">
    <text evidence="7">The sequence shown here is derived from an EMBL/GenBank/DDBJ whole genome shotgun (WGS) entry which is preliminary data.</text>
</comment>
<evidence type="ECO:0000256" key="3">
    <source>
        <dbReference type="ARBA" id="ARBA00022638"/>
    </source>
</evidence>
<reference evidence="8" key="1">
    <citation type="journal article" date="2019" name="Int. J. Syst. Evol. Microbiol.">
        <title>The Global Catalogue of Microorganisms (GCM) 10K type strain sequencing project: providing services to taxonomists for standard genome sequencing and annotation.</title>
        <authorList>
            <consortium name="The Broad Institute Genomics Platform"/>
            <consortium name="The Broad Institute Genome Sequencing Center for Infectious Disease"/>
            <person name="Wu L."/>
            <person name="Ma J."/>
        </authorList>
    </citation>
    <scope>NUCLEOTIDE SEQUENCE [LARGE SCALE GENOMIC DNA]</scope>
    <source>
        <strain evidence="8">CGMCC 1.15643</strain>
    </source>
</reference>
<organism evidence="7 8">
    <name type="scientific">Bosea minatitlanensis</name>
    <dbReference type="NCBI Taxonomy" id="128782"/>
    <lineage>
        <taxon>Bacteria</taxon>
        <taxon>Pseudomonadati</taxon>
        <taxon>Pseudomonadota</taxon>
        <taxon>Alphaproteobacteria</taxon>
        <taxon>Hyphomicrobiales</taxon>
        <taxon>Boseaceae</taxon>
        <taxon>Bosea</taxon>
    </lineage>
</organism>
<gene>
    <name evidence="7" type="ORF">ACFPK2_05250</name>
</gene>
<dbReference type="SUPFAM" id="SSF53955">
    <property type="entry name" value="Lysozyme-like"/>
    <property type="match status" value="1"/>
</dbReference>
<comment type="catalytic activity">
    <reaction evidence="1 6">
        <text>Hydrolysis of (1-&gt;4)-beta-linkages between N-acetylmuramic acid and N-acetyl-D-glucosamine residues in a peptidoglycan and between N-acetyl-D-glucosamine residues in chitodextrins.</text>
        <dbReference type="EC" id="3.2.1.17"/>
    </reaction>
</comment>
<name>A0ABW0F1W1_9HYPH</name>
<accession>A0ABW0F1W1</accession>
<sequence>MSRVKKSGAIAALVMTTFVSVEGLKLYAYPDPATKGYPWTACVGETRLSDGSPIRPGMSFTLDQCKAMLIARADEFGNAIERCVPSLLEAPGPRYVAHLSLAYNIGPGAYCKSSVARLQNAGHTRASCDAFLKWNKAAGMVMRGLTRRREHERAMCLEGL</sequence>